<dbReference type="GO" id="GO:0005737">
    <property type="term" value="C:cytoplasm"/>
    <property type="evidence" value="ECO:0007669"/>
    <property type="project" value="TreeGrafter"/>
</dbReference>
<name>A0A9P5ZFA3_9AGAR</name>
<evidence type="ECO:0000313" key="3">
    <source>
        <dbReference type="EMBL" id="KAF9486043.1"/>
    </source>
</evidence>
<comment type="caution">
    <text evidence="3">The sequence shown here is derived from an EMBL/GenBank/DDBJ whole genome shotgun (WGS) entry which is preliminary data.</text>
</comment>
<dbReference type="SUPFAM" id="SSF47616">
    <property type="entry name" value="GST C-terminal domain-like"/>
    <property type="match status" value="1"/>
</dbReference>
<dbReference type="Pfam" id="PF16865">
    <property type="entry name" value="GST_C_5"/>
    <property type="match status" value="1"/>
</dbReference>
<dbReference type="InterPro" id="IPR036249">
    <property type="entry name" value="Thioredoxin-like_sf"/>
</dbReference>
<dbReference type="EMBL" id="MU155132">
    <property type="protein sequence ID" value="KAF9486043.1"/>
    <property type="molecule type" value="Genomic_DNA"/>
</dbReference>
<dbReference type="CDD" id="cd00570">
    <property type="entry name" value="GST_N_family"/>
    <property type="match status" value="1"/>
</dbReference>
<evidence type="ECO:0000259" key="1">
    <source>
        <dbReference type="PROSITE" id="PS50404"/>
    </source>
</evidence>
<evidence type="ECO:0000259" key="2">
    <source>
        <dbReference type="PROSITE" id="PS50405"/>
    </source>
</evidence>
<dbReference type="AlphaFoldDB" id="A0A9P5ZFA3"/>
<dbReference type="Pfam" id="PF13409">
    <property type="entry name" value="GST_N_2"/>
    <property type="match status" value="1"/>
</dbReference>
<dbReference type="InterPro" id="IPR010987">
    <property type="entry name" value="Glutathione-S-Trfase_C-like"/>
</dbReference>
<reference evidence="3" key="1">
    <citation type="submission" date="2020-11" db="EMBL/GenBank/DDBJ databases">
        <authorList>
            <consortium name="DOE Joint Genome Institute"/>
            <person name="Ahrendt S."/>
            <person name="Riley R."/>
            <person name="Andreopoulos W."/>
            <person name="Labutti K."/>
            <person name="Pangilinan J."/>
            <person name="Ruiz-Duenas F.J."/>
            <person name="Barrasa J.M."/>
            <person name="Sanchez-Garcia M."/>
            <person name="Camarero S."/>
            <person name="Miyauchi S."/>
            <person name="Serrano A."/>
            <person name="Linde D."/>
            <person name="Babiker R."/>
            <person name="Drula E."/>
            <person name="Ayuso-Fernandez I."/>
            <person name="Pacheco R."/>
            <person name="Padilla G."/>
            <person name="Ferreira P."/>
            <person name="Barriuso J."/>
            <person name="Kellner H."/>
            <person name="Castanera R."/>
            <person name="Alfaro M."/>
            <person name="Ramirez L."/>
            <person name="Pisabarro A.G."/>
            <person name="Kuo A."/>
            <person name="Tritt A."/>
            <person name="Lipzen A."/>
            <person name="He G."/>
            <person name="Yan M."/>
            <person name="Ng V."/>
            <person name="Cullen D."/>
            <person name="Martin F."/>
            <person name="Rosso M.-N."/>
            <person name="Henrissat B."/>
            <person name="Hibbett D."/>
            <person name="Martinez A.T."/>
            <person name="Grigoriev I.V."/>
        </authorList>
    </citation>
    <scope>NUCLEOTIDE SEQUENCE</scope>
    <source>
        <strain evidence="3">CIRM-BRFM 674</strain>
    </source>
</reference>
<accession>A0A9P5ZFA3</accession>
<dbReference type="InterPro" id="IPR004045">
    <property type="entry name" value="Glutathione_S-Trfase_N"/>
</dbReference>
<dbReference type="SFLD" id="SFLDG00358">
    <property type="entry name" value="Main_(cytGST)"/>
    <property type="match status" value="1"/>
</dbReference>
<dbReference type="OrthoDB" id="4951845at2759"/>
<dbReference type="InterPro" id="IPR040079">
    <property type="entry name" value="Glutathione_S-Trfase"/>
</dbReference>
<protein>
    <submittedName>
        <fullName evidence="3">Glutathione S-transferase</fullName>
    </submittedName>
</protein>
<keyword evidence="4" id="KW-1185">Reference proteome</keyword>
<dbReference type="SUPFAM" id="SSF52833">
    <property type="entry name" value="Thioredoxin-like"/>
    <property type="match status" value="1"/>
</dbReference>
<dbReference type="PROSITE" id="PS50404">
    <property type="entry name" value="GST_NTER"/>
    <property type="match status" value="1"/>
</dbReference>
<sequence>MGIPEENIYPHATGAAEALVAKHQEPQDLVFYAGWFCPYVQRAWVALEEKGIPYQYKEVNPYKKEPHFLSINPKGLVPALEYRGKALYESLVLLEFFEDAFPGTKPLLPADPADRALARMAIDQLNKTFIPAFQRLLPAKEPEKQAALREEVYEALRKFSKGIKGPYYLGEEFSAVDVAIVPWIVRDYVLAEHRGYNRADVSPQWKAYADLVEKRESVLNTSSLRDHLVDIYDRYLRNEAMSQAAIAIRAGRAIP</sequence>
<gene>
    <name evidence="3" type="ORF">BDN70DRAFT_847049</name>
</gene>
<dbReference type="InterPro" id="IPR050983">
    <property type="entry name" value="GST_Omega/HSP26"/>
</dbReference>
<dbReference type="PANTHER" id="PTHR43968">
    <property type="match status" value="1"/>
</dbReference>
<dbReference type="InterPro" id="IPR036282">
    <property type="entry name" value="Glutathione-S-Trfase_C_sf"/>
</dbReference>
<dbReference type="InterPro" id="IPR041695">
    <property type="entry name" value="GST_C_5"/>
</dbReference>
<dbReference type="PANTHER" id="PTHR43968:SF6">
    <property type="entry name" value="GLUTATHIONE S-TRANSFERASE OMEGA"/>
    <property type="match status" value="1"/>
</dbReference>
<dbReference type="SFLD" id="SFLDS00019">
    <property type="entry name" value="Glutathione_Transferase_(cytos"/>
    <property type="match status" value="1"/>
</dbReference>
<proteinExistence type="predicted"/>
<evidence type="ECO:0000313" key="4">
    <source>
        <dbReference type="Proteomes" id="UP000807469"/>
    </source>
</evidence>
<dbReference type="Gene3D" id="1.20.1050.10">
    <property type="match status" value="1"/>
</dbReference>
<feature type="domain" description="GST C-terminal" evidence="2">
    <location>
        <begin position="111"/>
        <end position="231"/>
    </location>
</feature>
<feature type="domain" description="GST N-terminal" evidence="1">
    <location>
        <begin position="27"/>
        <end position="105"/>
    </location>
</feature>
<dbReference type="Gene3D" id="3.40.30.10">
    <property type="entry name" value="Glutaredoxin"/>
    <property type="match status" value="1"/>
</dbReference>
<dbReference type="PROSITE" id="PS50405">
    <property type="entry name" value="GST_CTER"/>
    <property type="match status" value="1"/>
</dbReference>
<dbReference type="Proteomes" id="UP000807469">
    <property type="component" value="Unassembled WGS sequence"/>
</dbReference>
<organism evidence="3 4">
    <name type="scientific">Pholiota conissans</name>
    <dbReference type="NCBI Taxonomy" id="109636"/>
    <lineage>
        <taxon>Eukaryota</taxon>
        <taxon>Fungi</taxon>
        <taxon>Dikarya</taxon>
        <taxon>Basidiomycota</taxon>
        <taxon>Agaricomycotina</taxon>
        <taxon>Agaricomycetes</taxon>
        <taxon>Agaricomycetidae</taxon>
        <taxon>Agaricales</taxon>
        <taxon>Agaricineae</taxon>
        <taxon>Strophariaceae</taxon>
        <taxon>Pholiota</taxon>
    </lineage>
</organism>